<comment type="caution">
    <text evidence="1">The sequence shown here is derived from an EMBL/GenBank/DDBJ whole genome shotgun (WGS) entry which is preliminary data.</text>
</comment>
<accession>A0A0F9IFU7</accession>
<reference evidence="1" key="1">
    <citation type="journal article" date="2015" name="Nature">
        <title>Complex archaea that bridge the gap between prokaryotes and eukaryotes.</title>
        <authorList>
            <person name="Spang A."/>
            <person name="Saw J.H."/>
            <person name="Jorgensen S.L."/>
            <person name="Zaremba-Niedzwiedzka K."/>
            <person name="Martijn J."/>
            <person name="Lind A.E."/>
            <person name="van Eijk R."/>
            <person name="Schleper C."/>
            <person name="Guy L."/>
            <person name="Ettema T.J."/>
        </authorList>
    </citation>
    <scope>NUCLEOTIDE SEQUENCE</scope>
</reference>
<organism evidence="1">
    <name type="scientific">marine sediment metagenome</name>
    <dbReference type="NCBI Taxonomy" id="412755"/>
    <lineage>
        <taxon>unclassified sequences</taxon>
        <taxon>metagenomes</taxon>
        <taxon>ecological metagenomes</taxon>
    </lineage>
</organism>
<dbReference type="EMBL" id="LAZR01021168">
    <property type="protein sequence ID" value="KKL86252.1"/>
    <property type="molecule type" value="Genomic_DNA"/>
</dbReference>
<evidence type="ECO:0000313" key="1">
    <source>
        <dbReference type="EMBL" id="KKL86252.1"/>
    </source>
</evidence>
<dbReference type="AlphaFoldDB" id="A0A0F9IFU7"/>
<proteinExistence type="predicted"/>
<protein>
    <submittedName>
        <fullName evidence="1">Uncharacterized protein</fullName>
    </submittedName>
</protein>
<name>A0A0F9IFU7_9ZZZZ</name>
<sequence length="65" mass="7490">MSSPRFVVVYGNNNMALQERLSGYDHYDVIQMTSGPWFEKSGPDGTLEQVGDSIYVLMELRKEFR</sequence>
<gene>
    <name evidence="1" type="ORF">LCGC14_1946640</name>
</gene>